<name>Q7UYD7_RHOBA</name>
<dbReference type="InParanoid" id="Q7UYD7"/>
<dbReference type="PANTHER" id="PTHR36966">
    <property type="entry name" value="REP-ASSOCIATED TYROSINE TRANSPOSASE"/>
    <property type="match status" value="1"/>
</dbReference>
<dbReference type="EMBL" id="BX294134">
    <property type="protein sequence ID" value="CAD71705.1"/>
    <property type="molecule type" value="Genomic_DNA"/>
</dbReference>
<dbReference type="InterPro" id="IPR052715">
    <property type="entry name" value="RAYT_transposase"/>
</dbReference>
<dbReference type="KEGG" id="rba:RB693"/>
<dbReference type="OrthoDB" id="9794403at2"/>
<evidence type="ECO:0000313" key="2">
    <source>
        <dbReference type="EMBL" id="CAD71705.1"/>
    </source>
</evidence>
<dbReference type="STRING" id="243090.RB693"/>
<dbReference type="Pfam" id="PF01797">
    <property type="entry name" value="Y1_Tnp"/>
    <property type="match status" value="1"/>
</dbReference>
<dbReference type="HOGENOM" id="CLU_092744_1_0_0"/>
<dbReference type="InterPro" id="IPR036515">
    <property type="entry name" value="Transposase_17_sf"/>
</dbReference>
<dbReference type="PATRIC" id="fig|243090.15.peg.333"/>
<dbReference type="GO" id="GO:0004803">
    <property type="term" value="F:transposase activity"/>
    <property type="evidence" value="ECO:0007669"/>
    <property type="project" value="InterPro"/>
</dbReference>
<keyword evidence="3" id="KW-1185">Reference proteome</keyword>
<dbReference type="InterPro" id="IPR002686">
    <property type="entry name" value="Transposase_17"/>
</dbReference>
<dbReference type="FunFam" id="3.30.70.1290:FF:000004">
    <property type="match status" value="1"/>
</dbReference>
<reference evidence="2 3" key="1">
    <citation type="journal article" date="2003" name="Proc. Natl. Acad. Sci. U.S.A.">
        <title>Complete genome sequence of the marine planctomycete Pirellula sp. strain 1.</title>
        <authorList>
            <person name="Gloeckner F.O."/>
            <person name="Kube M."/>
            <person name="Bauer M."/>
            <person name="Teeling H."/>
            <person name="Lombardot T."/>
            <person name="Ludwig W."/>
            <person name="Gade D."/>
            <person name="Beck A."/>
            <person name="Borzym K."/>
            <person name="Heitmann K."/>
            <person name="Rabus R."/>
            <person name="Schlesner H."/>
            <person name="Amann R."/>
            <person name="Reinhardt R."/>
        </authorList>
    </citation>
    <scope>NUCLEOTIDE SEQUENCE [LARGE SCALE GENOMIC DNA]</scope>
    <source>
        <strain evidence="3">DSM 10527 / NCIMB 13988 / SH1</strain>
    </source>
</reference>
<dbReference type="AlphaFoldDB" id="Q7UYD7"/>
<dbReference type="Proteomes" id="UP000001025">
    <property type="component" value="Chromosome"/>
</dbReference>
<dbReference type="GO" id="GO:0043565">
    <property type="term" value="F:sequence-specific DNA binding"/>
    <property type="evidence" value="ECO:0000318"/>
    <property type="project" value="GO_Central"/>
</dbReference>
<evidence type="ECO:0000259" key="1">
    <source>
        <dbReference type="SMART" id="SM01321"/>
    </source>
</evidence>
<organism evidence="2 3">
    <name type="scientific">Rhodopirellula baltica (strain DSM 10527 / NCIMB 13988 / SH1)</name>
    <dbReference type="NCBI Taxonomy" id="243090"/>
    <lineage>
        <taxon>Bacteria</taxon>
        <taxon>Pseudomonadati</taxon>
        <taxon>Planctomycetota</taxon>
        <taxon>Planctomycetia</taxon>
        <taxon>Pirellulales</taxon>
        <taxon>Pirellulaceae</taxon>
        <taxon>Rhodopirellula</taxon>
    </lineage>
</organism>
<feature type="domain" description="Transposase IS200-like" evidence="1">
    <location>
        <begin position="68"/>
        <end position="231"/>
    </location>
</feature>
<evidence type="ECO:0000313" key="3">
    <source>
        <dbReference type="Proteomes" id="UP000001025"/>
    </source>
</evidence>
<accession>Q7UYD7</accession>
<dbReference type="SUPFAM" id="SSF143422">
    <property type="entry name" value="Transposase IS200-like"/>
    <property type="match status" value="1"/>
</dbReference>
<dbReference type="PANTHER" id="PTHR36966:SF1">
    <property type="entry name" value="REP-ASSOCIATED TYROSINE TRANSPOSASE"/>
    <property type="match status" value="1"/>
</dbReference>
<dbReference type="GO" id="GO:0006310">
    <property type="term" value="P:DNA recombination"/>
    <property type="evidence" value="ECO:0000318"/>
    <property type="project" value="GO_Central"/>
</dbReference>
<protein>
    <recommendedName>
        <fullName evidence="1">Transposase IS200-like domain-containing protein</fullName>
    </recommendedName>
</protein>
<dbReference type="eggNOG" id="COG1943">
    <property type="taxonomic scope" value="Bacteria"/>
</dbReference>
<dbReference type="Gene3D" id="3.30.70.1290">
    <property type="entry name" value="Transposase IS200-like"/>
    <property type="match status" value="1"/>
</dbReference>
<dbReference type="SMART" id="SM01321">
    <property type="entry name" value="Y1_Tnp"/>
    <property type="match status" value="1"/>
</dbReference>
<sequence length="260" mass="30754">MVGLGSPTYGCLAWKPNLRGTRREGSFEQNKESHVSETFHLNAPPGFRGLHPDLPIETYHRHLPHWRQAGATYAITFRLSDSIPQDQLRSLQRWREIWERSNGQPQTDADWELLAKQITHRTEAWLDEGYGECVFENPTLADVMAKSMLQFQNDRYLTSCYCVMHNHVHLVMKPLGDHLLEKILRDLKGYVSRMVNRELHREGPLWTQESHDRIIRDEEHLYRVIQYIGNNPKKAGYEERQWVRWIHPDWESKGWGFRDS</sequence>
<gene>
    <name evidence="2" type="ordered locus">RB693</name>
</gene>
<proteinExistence type="predicted"/>
<dbReference type="EnsemblBacteria" id="CAD71705">
    <property type="protein sequence ID" value="CAD71705"/>
    <property type="gene ID" value="RB693"/>
</dbReference>
<dbReference type="GO" id="GO:0006313">
    <property type="term" value="P:DNA transposition"/>
    <property type="evidence" value="ECO:0007669"/>
    <property type="project" value="InterPro"/>
</dbReference>